<name>A0A1F8GF15_9BACT</name>
<evidence type="ECO:0000313" key="2">
    <source>
        <dbReference type="Proteomes" id="UP000178911"/>
    </source>
</evidence>
<comment type="caution">
    <text evidence="1">The sequence shown here is derived from an EMBL/GenBank/DDBJ whole genome shotgun (WGS) entry which is preliminary data.</text>
</comment>
<accession>A0A1F8GF15</accession>
<dbReference type="AlphaFoldDB" id="A0A1F8GF15"/>
<evidence type="ECO:0000313" key="1">
    <source>
        <dbReference type="EMBL" id="OGN23881.1"/>
    </source>
</evidence>
<dbReference type="EMBL" id="MGKJ01000014">
    <property type="protein sequence ID" value="OGN23881.1"/>
    <property type="molecule type" value="Genomic_DNA"/>
</dbReference>
<dbReference type="Proteomes" id="UP000178911">
    <property type="component" value="Unassembled WGS sequence"/>
</dbReference>
<reference evidence="1 2" key="1">
    <citation type="journal article" date="2016" name="Nat. Commun.">
        <title>Thousands of microbial genomes shed light on interconnected biogeochemical processes in an aquifer system.</title>
        <authorList>
            <person name="Anantharaman K."/>
            <person name="Brown C.T."/>
            <person name="Hug L.A."/>
            <person name="Sharon I."/>
            <person name="Castelle C.J."/>
            <person name="Probst A.J."/>
            <person name="Thomas B.C."/>
            <person name="Singh A."/>
            <person name="Wilkins M.J."/>
            <person name="Karaoz U."/>
            <person name="Brodie E.L."/>
            <person name="Williams K.H."/>
            <person name="Hubbard S.S."/>
            <person name="Banfield J.F."/>
        </authorList>
    </citation>
    <scope>NUCLEOTIDE SEQUENCE [LARGE SCALE GENOMIC DNA]</scope>
</reference>
<proteinExistence type="predicted"/>
<dbReference type="STRING" id="1802695.A3A13_02210"/>
<protein>
    <submittedName>
        <fullName evidence="1">Uncharacterized protein</fullName>
    </submittedName>
</protein>
<organism evidence="1 2">
    <name type="scientific">Candidatus Yanofskybacteria bacterium RIFCSPLOWO2_01_FULL_43_22</name>
    <dbReference type="NCBI Taxonomy" id="1802695"/>
    <lineage>
        <taxon>Bacteria</taxon>
        <taxon>Candidatus Yanofskyibacteriota</taxon>
    </lineage>
</organism>
<sequence>MEGKMPQNQLDNEQNFNKFKNFYEWLKLESGQLRELTQTPQGKKAYQEIYQAECATMLEMMLPAYRRIIVVLQNKTGIAMCSCMDARRYSDMGEPVIFVCKDHQTRFGTSHLYWEDELSFFLEHYSQNDRDPVLPEPTLPKREWSDRDFLKDLNISSD</sequence>
<gene>
    <name evidence="1" type="ORF">A3A13_02210</name>
</gene>